<feature type="domain" description="CENP-V/GFA" evidence="5">
    <location>
        <begin position="2"/>
        <end position="107"/>
    </location>
</feature>
<comment type="similarity">
    <text evidence="1">Belongs to the Gfa family.</text>
</comment>
<evidence type="ECO:0000256" key="3">
    <source>
        <dbReference type="ARBA" id="ARBA00022833"/>
    </source>
</evidence>
<evidence type="ECO:0000256" key="1">
    <source>
        <dbReference type="ARBA" id="ARBA00005495"/>
    </source>
</evidence>
<gene>
    <name evidence="6" type="ORF">D2V17_02420</name>
</gene>
<evidence type="ECO:0000259" key="5">
    <source>
        <dbReference type="PROSITE" id="PS51891"/>
    </source>
</evidence>
<dbReference type="PROSITE" id="PS51891">
    <property type="entry name" value="CENP_V_GFA"/>
    <property type="match status" value="1"/>
</dbReference>
<dbReference type="PANTHER" id="PTHR33337:SF40">
    <property type="entry name" value="CENP-V_GFA DOMAIN-CONTAINING PROTEIN-RELATED"/>
    <property type="match status" value="1"/>
</dbReference>
<dbReference type="Gene3D" id="3.90.1590.10">
    <property type="entry name" value="glutathione-dependent formaldehyde- activating enzyme (gfa)"/>
    <property type="match status" value="1"/>
</dbReference>
<dbReference type="AlphaFoldDB" id="A0A3A1PDL2"/>
<keyword evidence="7" id="KW-1185">Reference proteome</keyword>
<dbReference type="EMBL" id="QXFM01000015">
    <property type="protein sequence ID" value="RIV91906.1"/>
    <property type="molecule type" value="Genomic_DNA"/>
</dbReference>
<evidence type="ECO:0000313" key="6">
    <source>
        <dbReference type="EMBL" id="RIV91906.1"/>
    </source>
</evidence>
<keyword evidence="4" id="KW-0456">Lyase</keyword>
<dbReference type="PANTHER" id="PTHR33337">
    <property type="entry name" value="GFA DOMAIN-CONTAINING PROTEIN"/>
    <property type="match status" value="1"/>
</dbReference>
<comment type="caution">
    <text evidence="6">The sequence shown here is derived from an EMBL/GenBank/DDBJ whole genome shotgun (WGS) entry which is preliminary data.</text>
</comment>
<dbReference type="InterPro" id="IPR006913">
    <property type="entry name" value="CENP-V/GFA"/>
</dbReference>
<evidence type="ECO:0000256" key="2">
    <source>
        <dbReference type="ARBA" id="ARBA00022723"/>
    </source>
</evidence>
<evidence type="ECO:0000256" key="4">
    <source>
        <dbReference type="ARBA" id="ARBA00023239"/>
    </source>
</evidence>
<reference evidence="6 7" key="1">
    <citation type="submission" date="2018-08" db="EMBL/GenBank/DDBJ databases">
        <title>Erythrobacter zhengii sp.nov., a bacterium isolated from deep-sea sediment.</title>
        <authorList>
            <person name="Fang C."/>
            <person name="Wu Y.-H."/>
            <person name="Sun C."/>
            <person name="Wang H."/>
            <person name="Cheng H."/>
            <person name="Meng F.-X."/>
            <person name="Wang C.-S."/>
            <person name="Xu X.-W."/>
        </authorList>
    </citation>
    <scope>NUCLEOTIDE SEQUENCE [LARGE SCALE GENOMIC DNA]</scope>
    <source>
        <strain evidence="6 7">CCTCC AB 2015396</strain>
    </source>
</reference>
<dbReference type="GO" id="GO:0016846">
    <property type="term" value="F:carbon-sulfur lyase activity"/>
    <property type="evidence" value="ECO:0007669"/>
    <property type="project" value="InterPro"/>
</dbReference>
<dbReference type="InterPro" id="IPR011057">
    <property type="entry name" value="Mss4-like_sf"/>
</dbReference>
<proteinExistence type="inferred from homology"/>
<protein>
    <submittedName>
        <fullName evidence="6">GFA family protein</fullName>
    </submittedName>
</protein>
<sequence>MLKGSCCCGTVQFEVEAAPTMLGTCHCSRCRKVGASTFAFVAREHFHLLEGEGSIATYAPEEGYLYARDFCSKCGSALGEMTGTSQSFPVPANCFDDPLDLTVAFHEFVDEKPAWLPICDDAKQFARHPEQP</sequence>
<accession>A0A3A1PDL2</accession>
<dbReference type="GO" id="GO:0046872">
    <property type="term" value="F:metal ion binding"/>
    <property type="evidence" value="ECO:0007669"/>
    <property type="project" value="UniProtKB-KW"/>
</dbReference>
<dbReference type="OrthoDB" id="9805575at2"/>
<dbReference type="Proteomes" id="UP000265366">
    <property type="component" value="Unassembled WGS sequence"/>
</dbReference>
<keyword evidence="2" id="KW-0479">Metal-binding</keyword>
<name>A0A3A1PDL2_9SPHN</name>
<evidence type="ECO:0000313" key="7">
    <source>
        <dbReference type="Proteomes" id="UP000265366"/>
    </source>
</evidence>
<dbReference type="SUPFAM" id="SSF51316">
    <property type="entry name" value="Mss4-like"/>
    <property type="match status" value="1"/>
</dbReference>
<organism evidence="6 7">
    <name type="scientific">Aurantiacibacter xanthus</name>
    <dbReference type="NCBI Taxonomy" id="1784712"/>
    <lineage>
        <taxon>Bacteria</taxon>
        <taxon>Pseudomonadati</taxon>
        <taxon>Pseudomonadota</taxon>
        <taxon>Alphaproteobacteria</taxon>
        <taxon>Sphingomonadales</taxon>
        <taxon>Erythrobacteraceae</taxon>
        <taxon>Aurantiacibacter</taxon>
    </lineage>
</organism>
<dbReference type="Pfam" id="PF04828">
    <property type="entry name" value="GFA"/>
    <property type="match status" value="1"/>
</dbReference>
<keyword evidence="3" id="KW-0862">Zinc</keyword>